<dbReference type="FunCoup" id="G0PDY8">
    <property type="interactions" value="5"/>
</dbReference>
<keyword evidence="1" id="KW-0234">DNA repair</keyword>
<keyword evidence="5" id="KW-1185">Reference proteome</keyword>
<dbReference type="eggNOG" id="KOG0987">
    <property type="taxonomic scope" value="Eukaryota"/>
</dbReference>
<dbReference type="GO" id="GO:0006310">
    <property type="term" value="P:DNA recombination"/>
    <property type="evidence" value="ECO:0007669"/>
    <property type="project" value="UniProtKB-KW"/>
</dbReference>
<protein>
    <recommendedName>
        <fullName evidence="1">ATP-dependent DNA helicase</fullName>
        <ecNumber evidence="1">5.6.2.3</ecNumber>
    </recommendedName>
</protein>
<dbReference type="EC" id="5.6.2.3" evidence="1"/>
<dbReference type="EMBL" id="GL380298">
    <property type="protein sequence ID" value="EGT52607.1"/>
    <property type="molecule type" value="Genomic_DNA"/>
</dbReference>
<feature type="domain" description="UvrD-like helicase C-terminal" evidence="3">
    <location>
        <begin position="420"/>
        <end position="460"/>
    </location>
</feature>
<dbReference type="GO" id="GO:0006281">
    <property type="term" value="P:DNA repair"/>
    <property type="evidence" value="ECO:0007669"/>
    <property type="project" value="UniProtKB-KW"/>
</dbReference>
<dbReference type="CDD" id="cd18809">
    <property type="entry name" value="SF1_C_RecD"/>
    <property type="match status" value="1"/>
</dbReference>
<evidence type="ECO:0000256" key="1">
    <source>
        <dbReference type="RuleBase" id="RU363044"/>
    </source>
</evidence>
<dbReference type="Pfam" id="PF13538">
    <property type="entry name" value="UvrD_C_2"/>
    <property type="match status" value="1"/>
</dbReference>
<keyword evidence="1" id="KW-0067">ATP-binding</keyword>
<comment type="catalytic activity">
    <reaction evidence="1">
        <text>ATP + H2O = ADP + phosphate + H(+)</text>
        <dbReference type="Rhea" id="RHEA:13065"/>
        <dbReference type="ChEBI" id="CHEBI:15377"/>
        <dbReference type="ChEBI" id="CHEBI:15378"/>
        <dbReference type="ChEBI" id="CHEBI:30616"/>
        <dbReference type="ChEBI" id="CHEBI:43474"/>
        <dbReference type="ChEBI" id="CHEBI:456216"/>
        <dbReference type="EC" id="5.6.2.3"/>
    </reaction>
</comment>
<dbReference type="AlphaFoldDB" id="G0PDY8"/>
<dbReference type="InterPro" id="IPR010285">
    <property type="entry name" value="DNA_helicase_pif1-like_DEAD"/>
</dbReference>
<dbReference type="PANTHER" id="PTHR47642">
    <property type="entry name" value="ATP-DEPENDENT DNA HELICASE"/>
    <property type="match status" value="1"/>
</dbReference>
<accession>G0PDY8</accession>
<proteinExistence type="inferred from homology"/>
<name>G0PDY8_CAEBE</name>
<evidence type="ECO:0000259" key="3">
    <source>
        <dbReference type="Pfam" id="PF13538"/>
    </source>
</evidence>
<dbReference type="GO" id="GO:0000723">
    <property type="term" value="P:telomere maintenance"/>
    <property type="evidence" value="ECO:0007669"/>
    <property type="project" value="InterPro"/>
</dbReference>
<feature type="domain" description="DNA helicase Pif1-like DEAD-box helicase" evidence="2">
    <location>
        <begin position="62"/>
        <end position="248"/>
    </location>
</feature>
<dbReference type="OrthoDB" id="5804956at2759"/>
<dbReference type="GO" id="GO:0005524">
    <property type="term" value="F:ATP binding"/>
    <property type="evidence" value="ECO:0007669"/>
    <property type="project" value="UniProtKB-KW"/>
</dbReference>
<evidence type="ECO:0000313" key="5">
    <source>
        <dbReference type="Proteomes" id="UP000008068"/>
    </source>
</evidence>
<gene>
    <name evidence="4" type="ORF">CAEBREN_32189</name>
</gene>
<keyword evidence="1" id="KW-0347">Helicase</keyword>
<comment type="cofactor">
    <cofactor evidence="1">
        <name>Mg(2+)</name>
        <dbReference type="ChEBI" id="CHEBI:18420"/>
    </cofactor>
</comment>
<dbReference type="Pfam" id="PF05970">
    <property type="entry name" value="PIF1"/>
    <property type="match status" value="1"/>
</dbReference>
<dbReference type="GO" id="GO:0043139">
    <property type="term" value="F:5'-3' DNA helicase activity"/>
    <property type="evidence" value="ECO:0007669"/>
    <property type="project" value="UniProtKB-EC"/>
</dbReference>
<evidence type="ECO:0000259" key="2">
    <source>
        <dbReference type="Pfam" id="PF05970"/>
    </source>
</evidence>
<dbReference type="STRING" id="135651.G0PDY8"/>
<dbReference type="InterPro" id="IPR027417">
    <property type="entry name" value="P-loop_NTPase"/>
</dbReference>
<keyword evidence="1" id="KW-0233">DNA recombination</keyword>
<dbReference type="InParanoid" id="G0PDY8"/>
<keyword evidence="1" id="KW-0547">Nucleotide-binding</keyword>
<dbReference type="InterPro" id="IPR051055">
    <property type="entry name" value="PIF1_helicase"/>
</dbReference>
<dbReference type="Proteomes" id="UP000008068">
    <property type="component" value="Unassembled WGS sequence"/>
</dbReference>
<organism evidence="5">
    <name type="scientific">Caenorhabditis brenneri</name>
    <name type="common">Nematode worm</name>
    <dbReference type="NCBI Taxonomy" id="135651"/>
    <lineage>
        <taxon>Eukaryota</taxon>
        <taxon>Metazoa</taxon>
        <taxon>Ecdysozoa</taxon>
        <taxon>Nematoda</taxon>
        <taxon>Chromadorea</taxon>
        <taxon>Rhabditida</taxon>
        <taxon>Rhabditina</taxon>
        <taxon>Rhabditomorpha</taxon>
        <taxon>Rhabditoidea</taxon>
        <taxon>Rhabditidae</taxon>
        <taxon>Peloderinae</taxon>
        <taxon>Caenorhabditis</taxon>
    </lineage>
</organism>
<evidence type="ECO:0000313" key="4">
    <source>
        <dbReference type="EMBL" id="EGT52607.1"/>
    </source>
</evidence>
<reference evidence="5" key="1">
    <citation type="submission" date="2011-07" db="EMBL/GenBank/DDBJ databases">
        <authorList>
            <consortium name="Caenorhabditis brenneri Sequencing and Analysis Consortium"/>
            <person name="Wilson R.K."/>
        </authorList>
    </citation>
    <scope>NUCLEOTIDE SEQUENCE [LARGE SCALE GENOMIC DNA]</scope>
    <source>
        <strain evidence="5">PB2801</strain>
    </source>
</reference>
<dbReference type="HOGENOM" id="CLU_001613_9_0_1"/>
<dbReference type="GO" id="GO:0016887">
    <property type="term" value="F:ATP hydrolysis activity"/>
    <property type="evidence" value="ECO:0007669"/>
    <property type="project" value="RHEA"/>
</dbReference>
<comment type="similarity">
    <text evidence="1">Belongs to the helicase family.</text>
</comment>
<dbReference type="Gene3D" id="3.40.50.300">
    <property type="entry name" value="P-loop containing nucleotide triphosphate hydrolases"/>
    <property type="match status" value="2"/>
</dbReference>
<dbReference type="InterPro" id="IPR027785">
    <property type="entry name" value="UvrD-like_helicase_C"/>
</dbReference>
<dbReference type="SUPFAM" id="SSF52540">
    <property type="entry name" value="P-loop containing nucleoside triphosphate hydrolases"/>
    <property type="match status" value="2"/>
</dbReference>
<keyword evidence="1" id="KW-0227">DNA damage</keyword>
<keyword evidence="1" id="KW-0378">Hydrolase</keyword>
<sequence>MDNITVSQLRENITKFQESFSAISDFVERFVETSGLNPNDVIDFPLLFGNQNRAVVQIDGFQLNNDQLRIYNRILSKLKTGSPFYVFVSGPAGSGKSLLLKALKNAIKQHFNSDPDSCLVTAPTIIAARNIDGGTTHSILQSWKADADHTNFSPRKKSESECKIKKTKVLLIDGINYVDAKMFCQIDQKLRSALDAKKPFGGIPVIVFGDLYQIQFFGGDSIWQEENSKKLWNMMRLEELTKNENVTEPEESDVFDILRSGNNFLTSSMIDYLKKKCEVVGSSKSDVIKALEKLKMDNPNKSFAVLAFQNEFIKDINKEILATLREVKDIIPKKCVFNLEGPTDMYPQNAPDKIKNISLAIGAQVMLTAPVKNHNHGEIGRVLEISEEFVSVRFPTETVQVTRCGWNLGKLGWLQFPLVHAEAFTIHKSQGLMFDGVILVGKLDERQSSAIYTALSRAKSLKLCRITHLSTLDDLKNRDIEKEKAEMDRLRSSV</sequence>
<dbReference type="PANTHER" id="PTHR47642:SF5">
    <property type="entry name" value="ATP-DEPENDENT DNA HELICASE"/>
    <property type="match status" value="1"/>
</dbReference>